<dbReference type="Proteomes" id="UP000663828">
    <property type="component" value="Unassembled WGS sequence"/>
</dbReference>
<feature type="domain" description="Cation-transporting P-type ATPase N-terminal" evidence="1">
    <location>
        <begin position="22"/>
        <end position="96"/>
    </location>
</feature>
<dbReference type="SMART" id="SM00831">
    <property type="entry name" value="Cation_ATPase_N"/>
    <property type="match status" value="1"/>
</dbReference>
<evidence type="ECO:0000259" key="1">
    <source>
        <dbReference type="SMART" id="SM00831"/>
    </source>
</evidence>
<accession>A0A816FI31</accession>
<dbReference type="PANTHER" id="PTHR42861">
    <property type="entry name" value="CALCIUM-TRANSPORTING ATPASE"/>
    <property type="match status" value="1"/>
</dbReference>
<proteinExistence type="predicted"/>
<dbReference type="InterPro" id="IPR004014">
    <property type="entry name" value="ATPase_P-typ_cation-transptr_N"/>
</dbReference>
<dbReference type="Gene3D" id="1.20.1110.10">
    <property type="entry name" value="Calcium-transporting ATPase, transmembrane domain"/>
    <property type="match status" value="1"/>
</dbReference>
<dbReference type="SUPFAM" id="SSF81665">
    <property type="entry name" value="Calcium ATPase, transmembrane domain M"/>
    <property type="match status" value="1"/>
</dbReference>
<comment type="caution">
    <text evidence="2">The sequence shown here is derived from an EMBL/GenBank/DDBJ whole genome shotgun (WGS) entry which is preliminary data.</text>
</comment>
<organism evidence="2 3">
    <name type="scientific">Adineta ricciae</name>
    <name type="common">Rotifer</name>
    <dbReference type="NCBI Taxonomy" id="249248"/>
    <lineage>
        <taxon>Eukaryota</taxon>
        <taxon>Metazoa</taxon>
        <taxon>Spiralia</taxon>
        <taxon>Gnathifera</taxon>
        <taxon>Rotifera</taxon>
        <taxon>Eurotatoria</taxon>
        <taxon>Bdelloidea</taxon>
        <taxon>Adinetida</taxon>
        <taxon>Adinetidae</taxon>
        <taxon>Adineta</taxon>
    </lineage>
</organism>
<gene>
    <name evidence="2" type="ORF">XAT740_LOCUS57027</name>
</gene>
<dbReference type="EMBL" id="CAJNOR010011511">
    <property type="protein sequence ID" value="CAF1661841.1"/>
    <property type="molecule type" value="Genomic_DNA"/>
</dbReference>
<dbReference type="AlphaFoldDB" id="A0A816FI31"/>
<evidence type="ECO:0000313" key="3">
    <source>
        <dbReference type="Proteomes" id="UP000663828"/>
    </source>
</evidence>
<sequence>MTAVPNEFSTANSTMTFLNSDTACRMAADEIIKMLQTDGRLGLDESEISSRLKYYGHNDFETDDEEPIWKKYLGQFKEPMILLLLVSAFISLLMKQYDDSISITIAIIIVVTVAFIQENRAEKEIEALKKLVPPKCVCIRDGKSHQIYARDLVPGDLCILD</sequence>
<dbReference type="Pfam" id="PF00690">
    <property type="entry name" value="Cation_ATPase_N"/>
    <property type="match status" value="1"/>
</dbReference>
<keyword evidence="3" id="KW-1185">Reference proteome</keyword>
<reference evidence="2" key="1">
    <citation type="submission" date="2021-02" db="EMBL/GenBank/DDBJ databases">
        <authorList>
            <person name="Nowell W R."/>
        </authorList>
    </citation>
    <scope>NUCLEOTIDE SEQUENCE</scope>
</reference>
<protein>
    <recommendedName>
        <fullName evidence="1">Cation-transporting P-type ATPase N-terminal domain-containing protein</fullName>
    </recommendedName>
</protein>
<evidence type="ECO:0000313" key="2">
    <source>
        <dbReference type="EMBL" id="CAF1661841.1"/>
    </source>
</evidence>
<feature type="non-terminal residue" evidence="2">
    <location>
        <position position="161"/>
    </location>
</feature>
<dbReference type="Gene3D" id="2.70.150.10">
    <property type="entry name" value="Calcium-transporting ATPase, cytoplasmic transduction domain A"/>
    <property type="match status" value="1"/>
</dbReference>
<name>A0A816FI31_ADIRI</name>
<dbReference type="InterPro" id="IPR023298">
    <property type="entry name" value="ATPase_P-typ_TM_dom_sf"/>
</dbReference>